<dbReference type="PANTHER" id="PTHR32322:SF9">
    <property type="entry name" value="AMINO-ACID METABOLITE EFFLUX PUMP-RELATED"/>
    <property type="match status" value="1"/>
</dbReference>
<evidence type="ECO:0000256" key="3">
    <source>
        <dbReference type="ARBA" id="ARBA00022692"/>
    </source>
</evidence>
<comment type="subcellular location">
    <subcellularLocation>
        <location evidence="1">Membrane</location>
        <topology evidence="1">Multi-pass membrane protein</topology>
    </subcellularLocation>
</comment>
<feature type="transmembrane region" description="Helical" evidence="6">
    <location>
        <begin position="193"/>
        <end position="214"/>
    </location>
</feature>
<keyword evidence="3 6" id="KW-0812">Transmembrane</keyword>
<reference evidence="8 9" key="1">
    <citation type="journal article" date="2019" name="Int. J. Syst. Evol. Microbiol.">
        <title>The Global Catalogue of Microorganisms (GCM) 10K type strain sequencing project: providing services to taxonomists for standard genome sequencing and annotation.</title>
        <authorList>
            <consortium name="The Broad Institute Genomics Platform"/>
            <consortium name="The Broad Institute Genome Sequencing Center for Infectious Disease"/>
            <person name="Wu L."/>
            <person name="Ma J."/>
        </authorList>
    </citation>
    <scope>NUCLEOTIDE SEQUENCE [LARGE SCALE GENOMIC DNA]</scope>
    <source>
        <strain evidence="8 9">JCM 14969</strain>
    </source>
</reference>
<proteinExistence type="inferred from homology"/>
<feature type="transmembrane region" description="Helical" evidence="6">
    <location>
        <begin position="79"/>
        <end position="102"/>
    </location>
</feature>
<protein>
    <submittedName>
        <fullName evidence="8">DMT family transporter</fullName>
    </submittedName>
</protein>
<evidence type="ECO:0000259" key="7">
    <source>
        <dbReference type="Pfam" id="PF00892"/>
    </source>
</evidence>
<dbReference type="SUPFAM" id="SSF103481">
    <property type="entry name" value="Multidrug resistance efflux transporter EmrE"/>
    <property type="match status" value="2"/>
</dbReference>
<evidence type="ECO:0000256" key="6">
    <source>
        <dbReference type="SAM" id="Phobius"/>
    </source>
</evidence>
<feature type="transmembrane region" description="Helical" evidence="6">
    <location>
        <begin position="253"/>
        <end position="274"/>
    </location>
</feature>
<feature type="transmembrane region" description="Helical" evidence="6">
    <location>
        <begin position="137"/>
        <end position="156"/>
    </location>
</feature>
<evidence type="ECO:0000256" key="4">
    <source>
        <dbReference type="ARBA" id="ARBA00022989"/>
    </source>
</evidence>
<keyword evidence="5 6" id="KW-0472">Membrane</keyword>
<feature type="transmembrane region" description="Helical" evidence="6">
    <location>
        <begin position="162"/>
        <end position="181"/>
    </location>
</feature>
<keyword evidence="9" id="KW-1185">Reference proteome</keyword>
<evidence type="ECO:0000313" key="9">
    <source>
        <dbReference type="Proteomes" id="UP001500393"/>
    </source>
</evidence>
<evidence type="ECO:0000256" key="5">
    <source>
        <dbReference type="ARBA" id="ARBA00023136"/>
    </source>
</evidence>
<comment type="caution">
    <text evidence="8">The sequence shown here is derived from an EMBL/GenBank/DDBJ whole genome shotgun (WGS) entry which is preliminary data.</text>
</comment>
<dbReference type="Pfam" id="PF00892">
    <property type="entry name" value="EamA"/>
    <property type="match status" value="2"/>
</dbReference>
<feature type="domain" description="EamA" evidence="7">
    <location>
        <begin position="165"/>
        <end position="296"/>
    </location>
</feature>
<dbReference type="EMBL" id="BAAAOS010000020">
    <property type="protein sequence ID" value="GAA1580991.1"/>
    <property type="molecule type" value="Genomic_DNA"/>
</dbReference>
<gene>
    <name evidence="8" type="ORF">GCM10009789_38570</name>
</gene>
<keyword evidence="4 6" id="KW-1133">Transmembrane helix</keyword>
<organism evidence="8 9">
    <name type="scientific">Kribbella sancticallisti</name>
    <dbReference type="NCBI Taxonomy" id="460087"/>
    <lineage>
        <taxon>Bacteria</taxon>
        <taxon>Bacillati</taxon>
        <taxon>Actinomycetota</taxon>
        <taxon>Actinomycetes</taxon>
        <taxon>Propionibacteriales</taxon>
        <taxon>Kribbellaceae</taxon>
        <taxon>Kribbella</taxon>
    </lineage>
</organism>
<evidence type="ECO:0000313" key="8">
    <source>
        <dbReference type="EMBL" id="GAA1580991.1"/>
    </source>
</evidence>
<dbReference type="InterPro" id="IPR000620">
    <property type="entry name" value="EamA_dom"/>
</dbReference>
<dbReference type="PANTHER" id="PTHR32322">
    <property type="entry name" value="INNER MEMBRANE TRANSPORTER"/>
    <property type="match status" value="1"/>
</dbReference>
<dbReference type="Proteomes" id="UP001500393">
    <property type="component" value="Unassembled WGS sequence"/>
</dbReference>
<dbReference type="InterPro" id="IPR050638">
    <property type="entry name" value="AA-Vitamin_Transporters"/>
</dbReference>
<evidence type="ECO:0000256" key="2">
    <source>
        <dbReference type="ARBA" id="ARBA00007362"/>
    </source>
</evidence>
<dbReference type="RefSeq" id="WP_344215725.1">
    <property type="nucleotide sequence ID" value="NZ_BAAAOS010000020.1"/>
</dbReference>
<feature type="domain" description="EamA" evidence="7">
    <location>
        <begin position="20"/>
        <end position="151"/>
    </location>
</feature>
<accession>A0ABN2DQY4</accession>
<feature type="transmembrane region" description="Helical" evidence="6">
    <location>
        <begin position="280"/>
        <end position="298"/>
    </location>
</feature>
<feature type="transmembrane region" description="Helical" evidence="6">
    <location>
        <begin position="220"/>
        <end position="246"/>
    </location>
</feature>
<dbReference type="InterPro" id="IPR037185">
    <property type="entry name" value="EmrE-like"/>
</dbReference>
<evidence type="ECO:0000256" key="1">
    <source>
        <dbReference type="ARBA" id="ARBA00004141"/>
    </source>
</evidence>
<feature type="transmembrane region" description="Helical" evidence="6">
    <location>
        <begin position="50"/>
        <end position="67"/>
    </location>
</feature>
<name>A0ABN2DQY4_9ACTN</name>
<feature type="transmembrane region" description="Helical" evidence="6">
    <location>
        <begin position="108"/>
        <end position="128"/>
    </location>
</feature>
<sequence>MTRQVTAAGRPGWRVFAAVVLLGGLWGSSFPLIRVAAPSLGAAGVTHGRVQVAATILAAVITLNVRTARTAWRAVGGAIGPLLLLAAFNVALPLTLVATSIVSLNASLAAVLNASTPLFAVGVAAVWLHQAVNRRKAVGVAIGILGVVILVGGASLDLDWSTALAIAASLTAGLLYALGGVYTQVRFAETRPLVLATGQQLAAALLLIPASAMAPPRGPVTAAAASAVLVVGAGATAGGYLLYFWIIRAAGPVAASTVTLIVPIAGSVIGVLWLDEPLTLGLVLGTAVILTAVGLLIGPARTQYNSTDAAERTEVTA</sequence>
<feature type="transmembrane region" description="Helical" evidence="6">
    <location>
        <begin position="12"/>
        <end position="30"/>
    </location>
</feature>
<comment type="similarity">
    <text evidence="2">Belongs to the EamA transporter family.</text>
</comment>